<protein>
    <submittedName>
        <fullName evidence="9">Peptidase S1 domain-containing protein</fullName>
    </submittedName>
</protein>
<dbReference type="InterPro" id="IPR033116">
    <property type="entry name" value="TRYPSIN_SER"/>
</dbReference>
<dbReference type="SMART" id="SM00020">
    <property type="entry name" value="Tryp_SPc"/>
    <property type="match status" value="1"/>
</dbReference>
<dbReference type="PRINTS" id="PR00722">
    <property type="entry name" value="CHYMOTRYPSIN"/>
</dbReference>
<dbReference type="FunFam" id="2.40.10.10:FF:000003">
    <property type="entry name" value="Transmembrane serine protease 3"/>
    <property type="match status" value="1"/>
</dbReference>
<sequence length="414" mass="46579">MKREGRQKTILANISHMRALLQSSASNAFFAITCDIAAAEKTLRKSTLHHKCSWDGDCGFFDFTCQKRDSFPNFERCLKAGTFPNLVKNQSMERLRIFVLFVLATQKCGVPLYRTLLNDQRLWNNSSVDRSEQQQHEIESDFDFSFRMLAKADPMNKVVGGHTATPYSWPWMAALTYKGYFSCGAALVDPQFVVTAAHCFSKSRRARDYQIVLGLHDLRVKNFTVIRVSRIRPNPLFNVLFPRAYDIAVLKLERNVRFNAFVNAVCLPTVYANKDARCVVTGWGRLYEGGAHSDLLQELTVPVWDNAECNRYQIYPGLIHFSMLCAGYLEGGRDTCQGDSGGPLVCNVNGQWQLHGVVSWGVGCAKATKPGVYTRVMIDGDKKSLQSEERGRKYECDHVDPLPSTQNSTGNVGI</sequence>
<name>A0A915L618_ROMCU</name>
<dbReference type="WBParaSite" id="nRc.2.0.1.t46535-RA">
    <property type="protein sequence ID" value="nRc.2.0.1.t46535-RA"/>
    <property type="gene ID" value="nRc.2.0.1.g46535"/>
</dbReference>
<feature type="region of interest" description="Disordered" evidence="6">
    <location>
        <begin position="384"/>
        <end position="414"/>
    </location>
</feature>
<dbReference type="PROSITE" id="PS00134">
    <property type="entry name" value="TRYPSIN_HIS"/>
    <property type="match status" value="1"/>
</dbReference>
<dbReference type="InterPro" id="IPR009003">
    <property type="entry name" value="Peptidase_S1_PA"/>
</dbReference>
<dbReference type="GO" id="GO:0004252">
    <property type="term" value="F:serine-type endopeptidase activity"/>
    <property type="evidence" value="ECO:0007669"/>
    <property type="project" value="InterPro"/>
</dbReference>
<proteinExistence type="predicted"/>
<evidence type="ECO:0000256" key="3">
    <source>
        <dbReference type="ARBA" id="ARBA00022825"/>
    </source>
</evidence>
<evidence type="ECO:0000313" key="8">
    <source>
        <dbReference type="Proteomes" id="UP000887565"/>
    </source>
</evidence>
<dbReference type="Gene3D" id="2.40.10.10">
    <property type="entry name" value="Trypsin-like serine proteases"/>
    <property type="match status" value="1"/>
</dbReference>
<organism evidence="8 9">
    <name type="scientific">Romanomermis culicivorax</name>
    <name type="common">Nematode worm</name>
    <dbReference type="NCBI Taxonomy" id="13658"/>
    <lineage>
        <taxon>Eukaryota</taxon>
        <taxon>Metazoa</taxon>
        <taxon>Ecdysozoa</taxon>
        <taxon>Nematoda</taxon>
        <taxon>Enoplea</taxon>
        <taxon>Dorylaimia</taxon>
        <taxon>Mermithida</taxon>
        <taxon>Mermithoidea</taxon>
        <taxon>Mermithidae</taxon>
        <taxon>Romanomermis</taxon>
    </lineage>
</organism>
<keyword evidence="1 5" id="KW-0645">Protease</keyword>
<evidence type="ECO:0000256" key="4">
    <source>
        <dbReference type="ARBA" id="ARBA00023157"/>
    </source>
</evidence>
<keyword evidence="2 5" id="KW-0378">Hydrolase</keyword>
<dbReference type="PANTHER" id="PTHR24252:SF17">
    <property type="entry name" value="SUPPRESSOR OF TUMORIGENICITY 14 PROTEIN HOMOLOG-RELATED"/>
    <property type="match status" value="1"/>
</dbReference>
<evidence type="ECO:0000259" key="7">
    <source>
        <dbReference type="PROSITE" id="PS50240"/>
    </source>
</evidence>
<dbReference type="InterPro" id="IPR001254">
    <property type="entry name" value="Trypsin_dom"/>
</dbReference>
<dbReference type="PANTHER" id="PTHR24252">
    <property type="entry name" value="ACROSIN-RELATED"/>
    <property type="match status" value="1"/>
</dbReference>
<dbReference type="InterPro" id="IPR043504">
    <property type="entry name" value="Peptidase_S1_PA_chymotrypsin"/>
</dbReference>
<keyword evidence="3 5" id="KW-0720">Serine protease</keyword>
<dbReference type="PROSITE" id="PS00135">
    <property type="entry name" value="TRYPSIN_SER"/>
    <property type="match status" value="1"/>
</dbReference>
<dbReference type="InterPro" id="IPR001314">
    <property type="entry name" value="Peptidase_S1A"/>
</dbReference>
<dbReference type="Proteomes" id="UP000887565">
    <property type="component" value="Unplaced"/>
</dbReference>
<dbReference type="SUPFAM" id="SSF50494">
    <property type="entry name" value="Trypsin-like serine proteases"/>
    <property type="match status" value="1"/>
</dbReference>
<accession>A0A915L618</accession>
<feature type="compositionally biased region" description="Polar residues" evidence="6">
    <location>
        <begin position="403"/>
        <end position="414"/>
    </location>
</feature>
<evidence type="ECO:0000256" key="5">
    <source>
        <dbReference type="RuleBase" id="RU363034"/>
    </source>
</evidence>
<keyword evidence="8" id="KW-1185">Reference proteome</keyword>
<evidence type="ECO:0000256" key="6">
    <source>
        <dbReference type="SAM" id="MobiDB-lite"/>
    </source>
</evidence>
<feature type="compositionally biased region" description="Basic and acidic residues" evidence="6">
    <location>
        <begin position="384"/>
        <end position="400"/>
    </location>
</feature>
<dbReference type="GO" id="GO:0006508">
    <property type="term" value="P:proteolysis"/>
    <property type="evidence" value="ECO:0007669"/>
    <property type="project" value="UniProtKB-KW"/>
</dbReference>
<feature type="domain" description="Peptidase S1" evidence="7">
    <location>
        <begin position="158"/>
        <end position="407"/>
    </location>
</feature>
<dbReference type="AlphaFoldDB" id="A0A915L618"/>
<dbReference type="OMA" id="ANKDARC"/>
<reference evidence="9" key="1">
    <citation type="submission" date="2022-11" db="UniProtKB">
        <authorList>
            <consortium name="WormBaseParasite"/>
        </authorList>
    </citation>
    <scope>IDENTIFICATION</scope>
</reference>
<dbReference type="PROSITE" id="PS50240">
    <property type="entry name" value="TRYPSIN_DOM"/>
    <property type="match status" value="1"/>
</dbReference>
<dbReference type="InterPro" id="IPR018114">
    <property type="entry name" value="TRYPSIN_HIS"/>
</dbReference>
<evidence type="ECO:0000313" key="9">
    <source>
        <dbReference type="WBParaSite" id="nRc.2.0.1.t46535-RA"/>
    </source>
</evidence>
<dbReference type="CDD" id="cd00190">
    <property type="entry name" value="Tryp_SPc"/>
    <property type="match status" value="1"/>
</dbReference>
<keyword evidence="4" id="KW-1015">Disulfide bond</keyword>
<evidence type="ECO:0000256" key="1">
    <source>
        <dbReference type="ARBA" id="ARBA00022670"/>
    </source>
</evidence>
<evidence type="ECO:0000256" key="2">
    <source>
        <dbReference type="ARBA" id="ARBA00022801"/>
    </source>
</evidence>
<dbReference type="Pfam" id="PF00089">
    <property type="entry name" value="Trypsin"/>
    <property type="match status" value="1"/>
</dbReference>